<dbReference type="Proteomes" id="UP000194127">
    <property type="component" value="Unassembled WGS sequence"/>
</dbReference>
<evidence type="ECO:0000313" key="3">
    <source>
        <dbReference type="Proteomes" id="UP000194127"/>
    </source>
</evidence>
<organism evidence="2 3">
    <name type="scientific">Postia placenta MAD-698-R-SB12</name>
    <dbReference type="NCBI Taxonomy" id="670580"/>
    <lineage>
        <taxon>Eukaryota</taxon>
        <taxon>Fungi</taxon>
        <taxon>Dikarya</taxon>
        <taxon>Basidiomycota</taxon>
        <taxon>Agaricomycotina</taxon>
        <taxon>Agaricomycetes</taxon>
        <taxon>Polyporales</taxon>
        <taxon>Adustoporiaceae</taxon>
        <taxon>Rhodonia</taxon>
    </lineage>
</organism>
<protein>
    <submittedName>
        <fullName evidence="2">Uncharacterized protein</fullName>
    </submittedName>
</protein>
<dbReference type="EMBL" id="KZ110600">
    <property type="protein sequence ID" value="OSX60091.1"/>
    <property type="molecule type" value="Genomic_DNA"/>
</dbReference>
<feature type="region of interest" description="Disordered" evidence="1">
    <location>
        <begin position="33"/>
        <end position="57"/>
    </location>
</feature>
<reference evidence="2 3" key="1">
    <citation type="submission" date="2017-04" db="EMBL/GenBank/DDBJ databases">
        <title>Genome Sequence of the Model Brown-Rot Fungus Postia placenta SB12.</title>
        <authorList>
            <consortium name="DOE Joint Genome Institute"/>
            <person name="Gaskell J."/>
            <person name="Kersten P."/>
            <person name="Larrondo L.F."/>
            <person name="Canessa P."/>
            <person name="Martinez D."/>
            <person name="Hibbett D."/>
            <person name="Schmoll M."/>
            <person name="Kubicek C.P."/>
            <person name="Martinez A.T."/>
            <person name="Yadav J."/>
            <person name="Master E."/>
            <person name="Magnuson J.K."/>
            <person name="James T."/>
            <person name="Yaver D."/>
            <person name="Berka R."/>
            <person name="Labutti K."/>
            <person name="Lipzen A."/>
            <person name="Aerts A."/>
            <person name="Barry K."/>
            <person name="Henrissat B."/>
            <person name="Blanchette R."/>
            <person name="Grigoriev I."/>
            <person name="Cullen D."/>
        </authorList>
    </citation>
    <scope>NUCLEOTIDE SEQUENCE [LARGE SCALE GENOMIC DNA]</scope>
    <source>
        <strain evidence="2 3">MAD-698-R-SB12</strain>
    </source>
</reference>
<accession>A0A1X6MUN1</accession>
<proteinExistence type="predicted"/>
<dbReference type="RefSeq" id="XP_024336885.1">
    <property type="nucleotide sequence ID" value="XM_024482759.1"/>
</dbReference>
<sequence>MPAHASAGVQPHHAHTLICYHCSVHVASADPRSVESARRRNQEPATHLDCEGHGQGSHAEMEFASPALCARPSSAGAHDAASAHQVLHAAVRSQPDAKLTARILRDGKAQARCGKSVRELRGVRLPWVPSCATAAAHVGSALLVHQTSHRIEHIPAAHLVSLAHVSHGRPLSCLLLAWTPTVLPRVGLCLPPRPVYSWLSASPERRSRGTLLARRALRTRTRITMPRAGCPCPQGT</sequence>
<gene>
    <name evidence="2" type="ORF">POSPLADRAFT_1074908</name>
</gene>
<dbReference type="AlphaFoldDB" id="A0A1X6MUN1"/>
<feature type="compositionally biased region" description="Basic and acidic residues" evidence="1">
    <location>
        <begin position="33"/>
        <end position="52"/>
    </location>
</feature>
<dbReference type="GeneID" id="36327708"/>
<evidence type="ECO:0000313" key="2">
    <source>
        <dbReference type="EMBL" id="OSX60091.1"/>
    </source>
</evidence>
<evidence type="ECO:0000256" key="1">
    <source>
        <dbReference type="SAM" id="MobiDB-lite"/>
    </source>
</evidence>
<name>A0A1X6MUN1_9APHY</name>
<keyword evidence="3" id="KW-1185">Reference proteome</keyword>